<evidence type="ECO:0000256" key="1">
    <source>
        <dbReference type="SAM" id="SignalP"/>
    </source>
</evidence>
<name>A0ABX5YNQ1_9PLAN</name>
<evidence type="ECO:0000313" key="3">
    <source>
        <dbReference type="EMBL" id="QEG17255.1"/>
    </source>
</evidence>
<sequence length="195" mass="21903">MYYRFVSLFCICSVYVTGGFAVDGIASDGFQRTSFDSPKQVAEHWDVRNQDGKKIVHSKLKGSPCVIVLFRGHGCYHCVKQLGEIVEVESRFRSRGVRLIAVSDESVEEMGKALRNRPLPFPVLSDVRSKLAKFLGSDKIENWHGILILDSNGKARWLLCGSKPLMDFREVLSQIDSLQLSTTPLETHGLESRVD</sequence>
<dbReference type="PROSITE" id="PS51352">
    <property type="entry name" value="THIOREDOXIN_2"/>
    <property type="match status" value="1"/>
</dbReference>
<keyword evidence="4" id="KW-1185">Reference proteome</keyword>
<dbReference type="InterPro" id="IPR000866">
    <property type="entry name" value="AhpC/TSA"/>
</dbReference>
<keyword evidence="1" id="KW-0732">Signal</keyword>
<dbReference type="EMBL" id="CP042910">
    <property type="protein sequence ID" value="QEG17255.1"/>
    <property type="molecule type" value="Genomic_DNA"/>
</dbReference>
<feature type="chain" id="PRO_5045304310" evidence="1">
    <location>
        <begin position="22"/>
        <end position="195"/>
    </location>
</feature>
<dbReference type="Pfam" id="PF00578">
    <property type="entry name" value="AhpC-TSA"/>
    <property type="match status" value="1"/>
</dbReference>
<evidence type="ECO:0000259" key="2">
    <source>
        <dbReference type="PROSITE" id="PS51352"/>
    </source>
</evidence>
<feature type="signal peptide" evidence="1">
    <location>
        <begin position="1"/>
        <end position="21"/>
    </location>
</feature>
<dbReference type="InterPro" id="IPR036249">
    <property type="entry name" value="Thioredoxin-like_sf"/>
</dbReference>
<organism evidence="3 4">
    <name type="scientific">Gimesia maris</name>
    <dbReference type="NCBI Taxonomy" id="122"/>
    <lineage>
        <taxon>Bacteria</taxon>
        <taxon>Pseudomonadati</taxon>
        <taxon>Planctomycetota</taxon>
        <taxon>Planctomycetia</taxon>
        <taxon>Planctomycetales</taxon>
        <taxon>Planctomycetaceae</taxon>
        <taxon>Gimesia</taxon>
    </lineage>
</organism>
<proteinExistence type="predicted"/>
<protein>
    <submittedName>
        <fullName evidence="3">Thiol-disulfide oxidoreductase</fullName>
    </submittedName>
</protein>
<dbReference type="GeneID" id="98647661"/>
<gene>
    <name evidence="3" type="ORF">GmarT_31330</name>
</gene>
<evidence type="ECO:0000313" key="4">
    <source>
        <dbReference type="Proteomes" id="UP000322887"/>
    </source>
</evidence>
<dbReference type="Gene3D" id="3.40.30.10">
    <property type="entry name" value="Glutaredoxin"/>
    <property type="match status" value="1"/>
</dbReference>
<dbReference type="Proteomes" id="UP000322887">
    <property type="component" value="Chromosome"/>
</dbReference>
<dbReference type="InterPro" id="IPR013766">
    <property type="entry name" value="Thioredoxin_domain"/>
</dbReference>
<feature type="domain" description="Thioredoxin" evidence="2">
    <location>
        <begin position="36"/>
        <end position="180"/>
    </location>
</feature>
<dbReference type="RefSeq" id="WP_002643681.1">
    <property type="nucleotide sequence ID" value="NZ_CAXBMG010000002.1"/>
</dbReference>
<accession>A0ABX5YNQ1</accession>
<reference evidence="3 4" key="1">
    <citation type="submission" date="2019-08" db="EMBL/GenBank/DDBJ databases">
        <title>Deep-cultivation of Planctomycetes and their phenomic and genomic characterization uncovers novel biology.</title>
        <authorList>
            <person name="Wiegand S."/>
            <person name="Jogler M."/>
            <person name="Boedeker C."/>
            <person name="Pinto D."/>
            <person name="Vollmers J."/>
            <person name="Rivas-Marin E."/>
            <person name="Kohn T."/>
            <person name="Peeters S.H."/>
            <person name="Heuer A."/>
            <person name="Rast P."/>
            <person name="Oberbeckmann S."/>
            <person name="Bunk B."/>
            <person name="Jeske O."/>
            <person name="Meyerdierks A."/>
            <person name="Storesund J.E."/>
            <person name="Kallscheuer N."/>
            <person name="Luecker S."/>
            <person name="Lage O.M."/>
            <person name="Pohl T."/>
            <person name="Merkel B.J."/>
            <person name="Hornburger P."/>
            <person name="Mueller R.-W."/>
            <person name="Bruemmer F."/>
            <person name="Labrenz M."/>
            <person name="Spormann A.M."/>
            <person name="Op den Camp H."/>
            <person name="Overmann J."/>
            <person name="Amann R."/>
            <person name="Jetten M.S.M."/>
            <person name="Mascher T."/>
            <person name="Medema M.H."/>
            <person name="Devos D.P."/>
            <person name="Kaster A.-K."/>
            <person name="Ovreas L."/>
            <person name="Rohde M."/>
            <person name="Galperin M.Y."/>
            <person name="Jogler C."/>
        </authorList>
    </citation>
    <scope>NUCLEOTIDE SEQUENCE [LARGE SCALE GENOMIC DNA]</scope>
    <source>
        <strain evidence="3 4">DSM 8797</strain>
    </source>
</reference>
<dbReference type="SUPFAM" id="SSF52833">
    <property type="entry name" value="Thioredoxin-like"/>
    <property type="match status" value="1"/>
</dbReference>